<dbReference type="GeneID" id="20186290"/>
<evidence type="ECO:0000313" key="2">
    <source>
        <dbReference type="Proteomes" id="UP000018817"/>
    </source>
</evidence>
<dbReference type="VEuPathDB" id="FungiDB:PPTG_17275"/>
<sequence>MVANTKHKLDTHVRAAKRESSLPFRVAVAFRPSTDIRNQSDQRSGSKPTYKDRRWQTLALFDVQFLSLRSTWRLVELQDDAVIVERALAGLPSSMVQAGAKNAAGASMLIVHQRSSHQRGTVKFTLP</sequence>
<reference evidence="1 2" key="2">
    <citation type="submission" date="2013-11" db="EMBL/GenBank/DDBJ databases">
        <title>The Genome Sequence of Phytophthora parasitica INRA-310.</title>
        <authorList>
            <consortium name="The Broad Institute Genomics Platform"/>
            <person name="Russ C."/>
            <person name="Tyler B."/>
            <person name="Panabieres F."/>
            <person name="Shan W."/>
            <person name="Tripathy S."/>
            <person name="Grunwald N."/>
            <person name="Machado M."/>
            <person name="Johnson C.S."/>
            <person name="Arredondo F."/>
            <person name="Hong C."/>
            <person name="Coffey M."/>
            <person name="Young S.K."/>
            <person name="Zeng Q."/>
            <person name="Gargeya S."/>
            <person name="Fitzgerald M."/>
            <person name="Abouelleil A."/>
            <person name="Alvarado L."/>
            <person name="Chapman S.B."/>
            <person name="Gainer-Dewar J."/>
            <person name="Goldberg J."/>
            <person name="Griggs A."/>
            <person name="Gujja S."/>
            <person name="Hansen M."/>
            <person name="Howarth C."/>
            <person name="Imamovic A."/>
            <person name="Ireland A."/>
            <person name="Larimer J."/>
            <person name="McCowan C."/>
            <person name="Murphy C."/>
            <person name="Pearson M."/>
            <person name="Poon T.W."/>
            <person name="Priest M."/>
            <person name="Roberts A."/>
            <person name="Saif S."/>
            <person name="Shea T."/>
            <person name="Sykes S."/>
            <person name="Wortman J."/>
            <person name="Nusbaum C."/>
            <person name="Birren B."/>
        </authorList>
    </citation>
    <scope>NUCLEOTIDE SEQUENCE [LARGE SCALE GENOMIC DNA]</scope>
    <source>
        <strain evidence="1 2">INRA-310</strain>
    </source>
</reference>
<reference evidence="2" key="1">
    <citation type="submission" date="2011-12" db="EMBL/GenBank/DDBJ databases">
        <authorList>
            <consortium name="The Broad Institute Genome Sequencing Platform"/>
            <person name="Russ C."/>
            <person name="Tyler B."/>
            <person name="Panabieres F."/>
            <person name="Shan W."/>
            <person name="Tripathy S."/>
            <person name="Grunwald N."/>
            <person name="Machado M."/>
            <person name="Young S.K."/>
            <person name="Zeng Q."/>
            <person name="Gargeya S."/>
            <person name="Fitzgerald M."/>
            <person name="Haas B."/>
            <person name="Abouelleil A."/>
            <person name="Alvarado L."/>
            <person name="Arachchi H.M."/>
            <person name="Berlin A."/>
            <person name="Chapman S.B."/>
            <person name="Gearin G."/>
            <person name="Goldberg J."/>
            <person name="Griggs A."/>
            <person name="Gujja S."/>
            <person name="Hansen M."/>
            <person name="Heiman D."/>
            <person name="Howarth C."/>
            <person name="Larimer J."/>
            <person name="Lui A."/>
            <person name="MacDonald P.J.P."/>
            <person name="McCowen C."/>
            <person name="Montmayeur A."/>
            <person name="Murphy C."/>
            <person name="Neiman D."/>
            <person name="Pearson M."/>
            <person name="Priest M."/>
            <person name="Roberts A."/>
            <person name="Saif S."/>
            <person name="Shea T."/>
            <person name="Sisk P."/>
            <person name="Stolte C."/>
            <person name="Sykes S."/>
            <person name="Wortman J."/>
            <person name="Nusbaum C."/>
            <person name="Birren B."/>
        </authorList>
    </citation>
    <scope>NUCLEOTIDE SEQUENCE [LARGE SCALE GENOMIC DNA]</scope>
    <source>
        <strain evidence="2">INRA-310</strain>
    </source>
</reference>
<dbReference type="EMBL" id="KI669631">
    <property type="protein sequence ID" value="ETN00949.1"/>
    <property type="molecule type" value="Genomic_DNA"/>
</dbReference>
<organism evidence="1 2">
    <name type="scientific">Phytophthora nicotianae (strain INRA-310)</name>
    <name type="common">Phytophthora parasitica</name>
    <dbReference type="NCBI Taxonomy" id="761204"/>
    <lineage>
        <taxon>Eukaryota</taxon>
        <taxon>Sar</taxon>
        <taxon>Stramenopiles</taxon>
        <taxon>Oomycota</taxon>
        <taxon>Peronosporomycetes</taxon>
        <taxon>Peronosporales</taxon>
        <taxon>Peronosporaceae</taxon>
        <taxon>Phytophthora</taxon>
    </lineage>
</organism>
<dbReference type="Proteomes" id="UP000018817">
    <property type="component" value="Unassembled WGS sequence"/>
</dbReference>
<name>W2PL27_PHYN3</name>
<dbReference type="RefSeq" id="XP_008913715.1">
    <property type="nucleotide sequence ID" value="XM_008915467.1"/>
</dbReference>
<evidence type="ECO:0000313" key="1">
    <source>
        <dbReference type="EMBL" id="ETN00949.1"/>
    </source>
</evidence>
<proteinExistence type="predicted"/>
<gene>
    <name evidence="1" type="ORF">PPTG_17275</name>
</gene>
<dbReference type="AlphaFoldDB" id="W2PL27"/>
<accession>W2PL27</accession>
<protein>
    <submittedName>
        <fullName evidence="1">Uncharacterized protein</fullName>
    </submittedName>
</protein>